<dbReference type="PANTHER" id="PTHR22916">
    <property type="entry name" value="GLYCOSYLTRANSFERASE"/>
    <property type="match status" value="1"/>
</dbReference>
<evidence type="ECO:0000313" key="3">
    <source>
        <dbReference type="EMBL" id="MDQ0512166.1"/>
    </source>
</evidence>
<evidence type="ECO:0000256" key="1">
    <source>
        <dbReference type="SAM" id="Coils"/>
    </source>
</evidence>
<keyword evidence="1" id="KW-0175">Coiled coil</keyword>
<feature type="coiled-coil region" evidence="1">
    <location>
        <begin position="1"/>
        <end position="28"/>
    </location>
</feature>
<proteinExistence type="predicted"/>
<dbReference type="Pfam" id="PF00535">
    <property type="entry name" value="Glycos_transf_2"/>
    <property type="match status" value="2"/>
</dbReference>
<feature type="domain" description="Glycosyltransferase 2-like" evidence="2">
    <location>
        <begin position="253"/>
        <end position="320"/>
    </location>
</feature>
<feature type="domain" description="Glycosyltransferase 2-like" evidence="2">
    <location>
        <begin position="193"/>
        <end position="243"/>
    </location>
</feature>
<dbReference type="InterPro" id="IPR029044">
    <property type="entry name" value="Nucleotide-diphossugar_trans"/>
</dbReference>
<dbReference type="PANTHER" id="PTHR22916:SF3">
    <property type="entry name" value="UDP-GLCNAC:BETAGAL BETA-1,3-N-ACETYLGLUCOSAMINYLTRANSFERASE-LIKE PROTEIN 1"/>
    <property type="match status" value="1"/>
</dbReference>
<keyword evidence="4" id="KW-1185">Reference proteome</keyword>
<dbReference type="SUPFAM" id="SSF53448">
    <property type="entry name" value="Nucleotide-diphospho-sugar transferases"/>
    <property type="match status" value="1"/>
</dbReference>
<dbReference type="Proteomes" id="UP001235094">
    <property type="component" value="Unassembled WGS sequence"/>
</dbReference>
<accession>A0ABU0LTY4</accession>
<dbReference type="InterPro" id="IPR001173">
    <property type="entry name" value="Glyco_trans_2-like"/>
</dbReference>
<gene>
    <name evidence="3" type="ORF">QOZ99_003068</name>
</gene>
<organism evidence="3 4">
    <name type="scientific">Ancylobacter amanitiformis</name>
    <dbReference type="NCBI Taxonomy" id="217069"/>
    <lineage>
        <taxon>Bacteria</taxon>
        <taxon>Pseudomonadati</taxon>
        <taxon>Pseudomonadota</taxon>
        <taxon>Alphaproteobacteria</taxon>
        <taxon>Hyphomicrobiales</taxon>
        <taxon>Xanthobacteraceae</taxon>
        <taxon>Ancylobacter</taxon>
    </lineage>
</organism>
<reference evidence="3 4" key="1">
    <citation type="submission" date="2023-07" db="EMBL/GenBank/DDBJ databases">
        <title>Genomic Encyclopedia of Type Strains, Phase IV (KMG-IV): sequencing the most valuable type-strain genomes for metagenomic binning, comparative biology and taxonomic classification.</title>
        <authorList>
            <person name="Goeker M."/>
        </authorList>
    </citation>
    <scope>NUCLEOTIDE SEQUENCE [LARGE SCALE GENOMIC DNA]</scope>
    <source>
        <strain evidence="3 4">DSM 15561</strain>
    </source>
</reference>
<dbReference type="CDD" id="cd00761">
    <property type="entry name" value="Glyco_tranf_GTA_type"/>
    <property type="match status" value="1"/>
</dbReference>
<sequence length="399" mass="45699">MQREGAALRAARAEIAALRAEMEQLSTSFREFRDGTAADLGTSGGHIDDLRGGFYGFRDHVLAELGATSWKIEELRGFREHALAHLGSTGSHIDDLRGGFYGFREHALKELDERSRRIDGVRAELGMFKDSVAWDHNYERSRIDYALGTLEGMEALRLELIEARTTPEFQAAYEEDEPLITVCTGTAGRPDLLIDRCLSSLRAQTYTNLQILVIGDGCIDDTGERIAALGDPRIEFVNLPERGPYPKPGVERWNVAGMNAANASNRLSRGQFIAFLDDDDSCETNRIEMLLAAARAQRAEFLWHPFWYLQRDGSWQRWGNGRLEHTQITNSSVFYHRFFTKLPWDINAYRIAEPGDWNRFRKIKYLRPRLAFVDEPLTWYHRSYESQEFAPHEGERFLD</sequence>
<dbReference type="Gene3D" id="3.90.550.10">
    <property type="entry name" value="Spore Coat Polysaccharide Biosynthesis Protein SpsA, Chain A"/>
    <property type="match status" value="1"/>
</dbReference>
<dbReference type="EMBL" id="JAUSVR010000010">
    <property type="protein sequence ID" value="MDQ0512166.1"/>
    <property type="molecule type" value="Genomic_DNA"/>
</dbReference>
<protein>
    <recommendedName>
        <fullName evidence="2">Glycosyltransferase 2-like domain-containing protein</fullName>
    </recommendedName>
</protein>
<comment type="caution">
    <text evidence="3">The sequence shown here is derived from an EMBL/GenBank/DDBJ whole genome shotgun (WGS) entry which is preliminary data.</text>
</comment>
<evidence type="ECO:0000313" key="4">
    <source>
        <dbReference type="Proteomes" id="UP001235094"/>
    </source>
</evidence>
<evidence type="ECO:0000259" key="2">
    <source>
        <dbReference type="Pfam" id="PF00535"/>
    </source>
</evidence>
<name>A0ABU0LTY4_9HYPH</name>
<dbReference type="RefSeq" id="WP_306890847.1">
    <property type="nucleotide sequence ID" value="NZ_JAUSVR010000010.1"/>
</dbReference>